<dbReference type="EMBL" id="BSDY01000002">
    <property type="protein sequence ID" value="GLI55011.1"/>
    <property type="molecule type" value="Genomic_DNA"/>
</dbReference>
<protein>
    <recommendedName>
        <fullName evidence="3">EAL domain-containing protein</fullName>
    </recommendedName>
</protein>
<keyword evidence="2" id="KW-1185">Reference proteome</keyword>
<gene>
    <name evidence="1" type="ORF">PM10SUCC1_05260</name>
</gene>
<comment type="caution">
    <text evidence="1">The sequence shown here is derived from an EMBL/GenBank/DDBJ whole genome shotgun (WGS) entry which is preliminary data.</text>
</comment>
<evidence type="ECO:0000313" key="2">
    <source>
        <dbReference type="Proteomes" id="UP001144471"/>
    </source>
</evidence>
<evidence type="ECO:0000313" key="1">
    <source>
        <dbReference type="EMBL" id="GLI55011.1"/>
    </source>
</evidence>
<dbReference type="RefSeq" id="WP_281833244.1">
    <property type="nucleotide sequence ID" value="NZ_BSDY01000002.1"/>
</dbReference>
<reference evidence="1" key="1">
    <citation type="submission" date="2022-12" db="EMBL/GenBank/DDBJ databases">
        <title>Reference genome sequencing for broad-spectrum identification of bacterial and archaeal isolates by mass spectrometry.</title>
        <authorList>
            <person name="Sekiguchi Y."/>
            <person name="Tourlousse D.M."/>
        </authorList>
    </citation>
    <scope>NUCLEOTIDE SEQUENCE</scope>
    <source>
        <strain evidence="1">10succ1</strain>
    </source>
</reference>
<accession>A0A9W6GJQ7</accession>
<name>A0A9W6GJQ7_9FUSO</name>
<organism evidence="1 2">
    <name type="scientific">Propionigenium maris DSM 9537</name>
    <dbReference type="NCBI Taxonomy" id="1123000"/>
    <lineage>
        <taxon>Bacteria</taxon>
        <taxon>Fusobacteriati</taxon>
        <taxon>Fusobacteriota</taxon>
        <taxon>Fusobacteriia</taxon>
        <taxon>Fusobacteriales</taxon>
        <taxon>Fusobacteriaceae</taxon>
        <taxon>Propionigenium</taxon>
    </lineage>
</organism>
<evidence type="ECO:0008006" key="3">
    <source>
        <dbReference type="Google" id="ProtNLM"/>
    </source>
</evidence>
<dbReference type="Proteomes" id="UP001144471">
    <property type="component" value="Unassembled WGS sequence"/>
</dbReference>
<proteinExistence type="predicted"/>
<sequence length="212" mass="25278">MAICSDLKKAIEDVKINFVPVRDLETNEIYGYKVIKEFPEDMALEKEEIYDWVYDENFFEFFISKIKDKALKIARERGYLDKKFFYTLRVNYIKDSDFLFSNIESMLNKYQLSKENICFEIKGFKDWSDVEEILDYVEEGYEILIKEGNQSLDRNLLSLIEPHMVEVSSLENRELIETTKSYGGKIIYKIKENEKIDEKNLREVGVDLIYKK</sequence>
<dbReference type="AlphaFoldDB" id="A0A9W6GJQ7"/>